<sequence>MARDQSPVPVLTPQTSLESVSSSSCNLGNSSSQTVKSPWSRLRQRVHEVTGRSRNTKNHSSKYGSLLKLADEERRIIHGARRSNSQIRLNPTDDGVNALWHIIHLLEERVEVLENTLEVSREHIAKTEEKCDNLQKQVEKIVEQQILEKKLLNPPLDAETLPDRVKAEMSRCFEQIRNKEYRLNRVEAATLDRTSVVASRNRRKCAGCGKGTF</sequence>
<accession>E9HHZ6</accession>
<feature type="coiled-coil region" evidence="1">
    <location>
        <begin position="103"/>
        <end position="144"/>
    </location>
</feature>
<dbReference type="KEGG" id="dpx:DAPPUDRAFT_228895"/>
<dbReference type="AlphaFoldDB" id="E9HHZ6"/>
<evidence type="ECO:0000256" key="2">
    <source>
        <dbReference type="SAM" id="MobiDB-lite"/>
    </source>
</evidence>
<evidence type="ECO:0000313" key="3">
    <source>
        <dbReference type="EMBL" id="EFX68637.1"/>
    </source>
</evidence>
<dbReference type="InParanoid" id="E9HHZ6"/>
<dbReference type="HOGENOM" id="CLU_1295542_0_0_1"/>
<protein>
    <submittedName>
        <fullName evidence="3">Uncharacterized protein</fullName>
    </submittedName>
</protein>
<reference evidence="3 4" key="1">
    <citation type="journal article" date="2011" name="Science">
        <title>The ecoresponsive genome of Daphnia pulex.</title>
        <authorList>
            <person name="Colbourne J.K."/>
            <person name="Pfrender M.E."/>
            <person name="Gilbert D."/>
            <person name="Thomas W.K."/>
            <person name="Tucker A."/>
            <person name="Oakley T.H."/>
            <person name="Tokishita S."/>
            <person name="Aerts A."/>
            <person name="Arnold G.J."/>
            <person name="Basu M.K."/>
            <person name="Bauer D.J."/>
            <person name="Caceres C.E."/>
            <person name="Carmel L."/>
            <person name="Casola C."/>
            <person name="Choi J.H."/>
            <person name="Detter J.C."/>
            <person name="Dong Q."/>
            <person name="Dusheyko S."/>
            <person name="Eads B.D."/>
            <person name="Frohlich T."/>
            <person name="Geiler-Samerotte K.A."/>
            <person name="Gerlach D."/>
            <person name="Hatcher P."/>
            <person name="Jogdeo S."/>
            <person name="Krijgsveld J."/>
            <person name="Kriventseva E.V."/>
            <person name="Kultz D."/>
            <person name="Laforsch C."/>
            <person name="Lindquist E."/>
            <person name="Lopez J."/>
            <person name="Manak J.R."/>
            <person name="Muller J."/>
            <person name="Pangilinan J."/>
            <person name="Patwardhan R.P."/>
            <person name="Pitluck S."/>
            <person name="Pritham E.J."/>
            <person name="Rechtsteiner A."/>
            <person name="Rho M."/>
            <person name="Rogozin I.B."/>
            <person name="Sakarya O."/>
            <person name="Salamov A."/>
            <person name="Schaack S."/>
            <person name="Shapiro H."/>
            <person name="Shiga Y."/>
            <person name="Skalitzky C."/>
            <person name="Smith Z."/>
            <person name="Souvorov A."/>
            <person name="Sung W."/>
            <person name="Tang Z."/>
            <person name="Tsuchiya D."/>
            <person name="Tu H."/>
            <person name="Vos H."/>
            <person name="Wang M."/>
            <person name="Wolf Y.I."/>
            <person name="Yamagata H."/>
            <person name="Yamada T."/>
            <person name="Ye Y."/>
            <person name="Shaw J.R."/>
            <person name="Andrews J."/>
            <person name="Crease T.J."/>
            <person name="Tang H."/>
            <person name="Lucas S.M."/>
            <person name="Robertson H.M."/>
            <person name="Bork P."/>
            <person name="Koonin E.V."/>
            <person name="Zdobnov E.M."/>
            <person name="Grigoriev I.V."/>
            <person name="Lynch M."/>
            <person name="Boore J.L."/>
        </authorList>
    </citation>
    <scope>NUCLEOTIDE SEQUENCE [LARGE SCALE GENOMIC DNA]</scope>
</reference>
<dbReference type="EMBL" id="GL732651">
    <property type="protein sequence ID" value="EFX68637.1"/>
    <property type="molecule type" value="Genomic_DNA"/>
</dbReference>
<organism evidence="3 4">
    <name type="scientific">Daphnia pulex</name>
    <name type="common">Water flea</name>
    <dbReference type="NCBI Taxonomy" id="6669"/>
    <lineage>
        <taxon>Eukaryota</taxon>
        <taxon>Metazoa</taxon>
        <taxon>Ecdysozoa</taxon>
        <taxon>Arthropoda</taxon>
        <taxon>Crustacea</taxon>
        <taxon>Branchiopoda</taxon>
        <taxon>Diplostraca</taxon>
        <taxon>Cladocera</taxon>
        <taxon>Anomopoda</taxon>
        <taxon>Daphniidae</taxon>
        <taxon>Daphnia</taxon>
    </lineage>
</organism>
<feature type="compositionally biased region" description="Low complexity" evidence="2">
    <location>
        <begin position="16"/>
        <end position="32"/>
    </location>
</feature>
<keyword evidence="4" id="KW-1185">Reference proteome</keyword>
<evidence type="ECO:0000256" key="1">
    <source>
        <dbReference type="SAM" id="Coils"/>
    </source>
</evidence>
<gene>
    <name evidence="3" type="ORF">DAPPUDRAFT_228895</name>
</gene>
<keyword evidence="1" id="KW-0175">Coiled coil</keyword>
<dbReference type="OrthoDB" id="6357054at2759"/>
<name>E9HHZ6_DAPPU</name>
<feature type="region of interest" description="Disordered" evidence="2">
    <location>
        <begin position="1"/>
        <end position="42"/>
    </location>
</feature>
<dbReference type="Proteomes" id="UP000000305">
    <property type="component" value="Unassembled WGS sequence"/>
</dbReference>
<proteinExistence type="predicted"/>
<evidence type="ECO:0000313" key="4">
    <source>
        <dbReference type="Proteomes" id="UP000000305"/>
    </source>
</evidence>